<accession>A0ABR2EGN7</accession>
<dbReference type="Proteomes" id="UP001472677">
    <property type="component" value="Unassembled WGS sequence"/>
</dbReference>
<sequence>MQISIFCPLYKHKLRIVDNEEFYEQEKPSCLKNLRYLTVILRQASQQLLRMISSVHHSFGNWFPTTLLVLHLHLILEDKDSLEWEDIVMIKDEDDNILIGEVGNGIGELGKTKMERKITRAKGRLLSDYDGENILKKEAMGFEDNRANYANF</sequence>
<reference evidence="1 2" key="1">
    <citation type="journal article" date="2024" name="G3 (Bethesda)">
        <title>Genome assembly of Hibiscus sabdariffa L. provides insights into metabolisms of medicinal natural products.</title>
        <authorList>
            <person name="Kim T."/>
        </authorList>
    </citation>
    <scope>NUCLEOTIDE SEQUENCE [LARGE SCALE GENOMIC DNA]</scope>
    <source>
        <strain evidence="1">TK-2024</strain>
        <tissue evidence="1">Old leaves</tissue>
    </source>
</reference>
<evidence type="ECO:0000313" key="1">
    <source>
        <dbReference type="EMBL" id="KAK8559272.1"/>
    </source>
</evidence>
<dbReference type="EMBL" id="JBBPBM010000015">
    <property type="protein sequence ID" value="KAK8559272.1"/>
    <property type="molecule type" value="Genomic_DNA"/>
</dbReference>
<gene>
    <name evidence="1" type="ORF">V6N12_042552</name>
</gene>
<proteinExistence type="predicted"/>
<keyword evidence="2" id="KW-1185">Reference proteome</keyword>
<comment type="caution">
    <text evidence="1">The sequence shown here is derived from an EMBL/GenBank/DDBJ whole genome shotgun (WGS) entry which is preliminary data.</text>
</comment>
<protein>
    <submittedName>
        <fullName evidence="1">Uncharacterized protein</fullName>
    </submittedName>
</protein>
<evidence type="ECO:0000313" key="2">
    <source>
        <dbReference type="Proteomes" id="UP001472677"/>
    </source>
</evidence>
<name>A0ABR2EGN7_9ROSI</name>
<organism evidence="1 2">
    <name type="scientific">Hibiscus sabdariffa</name>
    <name type="common">roselle</name>
    <dbReference type="NCBI Taxonomy" id="183260"/>
    <lineage>
        <taxon>Eukaryota</taxon>
        <taxon>Viridiplantae</taxon>
        <taxon>Streptophyta</taxon>
        <taxon>Embryophyta</taxon>
        <taxon>Tracheophyta</taxon>
        <taxon>Spermatophyta</taxon>
        <taxon>Magnoliopsida</taxon>
        <taxon>eudicotyledons</taxon>
        <taxon>Gunneridae</taxon>
        <taxon>Pentapetalae</taxon>
        <taxon>rosids</taxon>
        <taxon>malvids</taxon>
        <taxon>Malvales</taxon>
        <taxon>Malvaceae</taxon>
        <taxon>Malvoideae</taxon>
        <taxon>Hibiscus</taxon>
    </lineage>
</organism>